<comment type="similarity">
    <text evidence="1">Belongs to the NAD(P)-dependent epimerase/dehydratase family. SDR39U1 subfamily.</text>
</comment>
<dbReference type="Gene3D" id="3.40.50.720">
    <property type="entry name" value="NAD(P)-binding Rossmann-like Domain"/>
    <property type="match status" value="1"/>
</dbReference>
<dbReference type="InterPro" id="IPR013549">
    <property type="entry name" value="DUF1731"/>
</dbReference>
<keyword evidence="2" id="KW-0812">Transmembrane</keyword>
<evidence type="ECO:0000313" key="5">
    <source>
        <dbReference type="EMBL" id="OQX04499.1"/>
    </source>
</evidence>
<dbReference type="Pfam" id="PF08338">
    <property type="entry name" value="DUF1731"/>
    <property type="match status" value="1"/>
</dbReference>
<feature type="domain" description="DUF1731" evidence="4">
    <location>
        <begin position="436"/>
        <end position="482"/>
    </location>
</feature>
<evidence type="ECO:0000259" key="4">
    <source>
        <dbReference type="Pfam" id="PF08338"/>
    </source>
</evidence>
<proteinExistence type="inferred from homology"/>
<dbReference type="Pfam" id="PF01370">
    <property type="entry name" value="Epimerase"/>
    <property type="match status" value="1"/>
</dbReference>
<dbReference type="EMBL" id="MTEJ01000334">
    <property type="protein sequence ID" value="OQX04499.1"/>
    <property type="molecule type" value="Genomic_DNA"/>
</dbReference>
<comment type="caution">
    <text evidence="5">The sequence shown here is derived from an EMBL/GenBank/DDBJ whole genome shotgun (WGS) entry which is preliminary data.</text>
</comment>
<feature type="transmembrane region" description="Helical" evidence="2">
    <location>
        <begin position="45"/>
        <end position="62"/>
    </location>
</feature>
<keyword evidence="2" id="KW-0472">Membrane</keyword>
<feature type="domain" description="NAD-dependent epimerase/dehydratase" evidence="3">
    <location>
        <begin position="183"/>
        <end position="395"/>
    </location>
</feature>
<gene>
    <name evidence="5" type="ORF">BWK73_36015</name>
</gene>
<reference evidence="5 6" key="1">
    <citation type="submission" date="2017-01" db="EMBL/GenBank/DDBJ databases">
        <title>Novel large sulfur bacteria in the metagenomes of groundwater-fed chemosynthetic microbial mats in the Lake Huron basin.</title>
        <authorList>
            <person name="Sharrar A.M."/>
            <person name="Flood B.E."/>
            <person name="Bailey J.V."/>
            <person name="Jones D.S."/>
            <person name="Biddanda B."/>
            <person name="Ruberg S.A."/>
            <person name="Marcus D.N."/>
            <person name="Dick G.J."/>
        </authorList>
    </citation>
    <scope>NUCLEOTIDE SEQUENCE [LARGE SCALE GENOMIC DNA]</scope>
    <source>
        <strain evidence="5">A8</strain>
    </source>
</reference>
<dbReference type="NCBIfam" id="TIGR01777">
    <property type="entry name" value="yfcH"/>
    <property type="match status" value="1"/>
</dbReference>
<dbReference type="InterPro" id="IPR036291">
    <property type="entry name" value="NAD(P)-bd_dom_sf"/>
</dbReference>
<organism evidence="5 6">
    <name type="scientific">Thiothrix lacustris</name>
    <dbReference type="NCBI Taxonomy" id="525917"/>
    <lineage>
        <taxon>Bacteria</taxon>
        <taxon>Pseudomonadati</taxon>
        <taxon>Pseudomonadota</taxon>
        <taxon>Gammaproteobacteria</taxon>
        <taxon>Thiotrichales</taxon>
        <taxon>Thiotrichaceae</taxon>
        <taxon>Thiothrix</taxon>
    </lineage>
</organism>
<keyword evidence="2" id="KW-1133">Transmembrane helix</keyword>
<feature type="transmembrane region" description="Helical" evidence="2">
    <location>
        <begin position="106"/>
        <end position="126"/>
    </location>
</feature>
<dbReference type="PANTHER" id="PTHR11092">
    <property type="entry name" value="SUGAR NUCLEOTIDE EPIMERASE RELATED"/>
    <property type="match status" value="1"/>
</dbReference>
<accession>A0A1Y1QG79</accession>
<name>A0A1Y1QG79_9GAMM</name>
<dbReference type="InterPro" id="IPR001509">
    <property type="entry name" value="Epimerase_deHydtase"/>
</dbReference>
<dbReference type="SUPFAM" id="SSF51735">
    <property type="entry name" value="NAD(P)-binding Rossmann-fold domains"/>
    <property type="match status" value="1"/>
</dbReference>
<protein>
    <submittedName>
        <fullName evidence="5">TIGR01777 family protein</fullName>
    </submittedName>
</protein>
<dbReference type="AlphaFoldDB" id="A0A1Y1QG79"/>
<evidence type="ECO:0000313" key="6">
    <source>
        <dbReference type="Proteomes" id="UP000192491"/>
    </source>
</evidence>
<dbReference type="InterPro" id="IPR010099">
    <property type="entry name" value="SDR39U1"/>
</dbReference>
<dbReference type="Proteomes" id="UP000192491">
    <property type="component" value="Unassembled WGS sequence"/>
</dbReference>
<evidence type="ECO:0000256" key="1">
    <source>
        <dbReference type="ARBA" id="ARBA00009353"/>
    </source>
</evidence>
<evidence type="ECO:0000256" key="2">
    <source>
        <dbReference type="SAM" id="Phobius"/>
    </source>
</evidence>
<sequence length="496" mass="54447">MDLHILALWLMALQGFLGAFDTIYHHELTQALPQRVTAQRELKIHAIRSITYGGLFIGLALWEWHGLLAWVLLGIFLVEIVFTLIDFVEEDKTRLLPATERVTHTILAVNGGIFTGVLAINTPNWAVQPIGFDWSFHGWLSVFLVLCGIGVTLSGIRDAFASRALKYIKSESPVHFADTPQRVLVTGGTGFIGQLLVKALIQDGHEVTLLTRNPKSTAWNFDGQVRCIASMQALSQSARFDAVINLAGARILGQRWTDRQKQVLRNSRIKLTQGVIDWIAHAETKPQILLSASAVGYYGVQVQGDNTPLSETSPPSAIFMSQLCQDWEDAAKQATQYGVNVACMRFGMVLGQGGALPMMLMPVYLGLGGRMGTGKQWLAWIHVQDVLRGLAHVWQIQVAQHADFQAYNFTAPETVTQAEFIATAGQVLKRPTVFATPATPVRLLLGEQADILLEGQRVIPAALQGSGFVFTYPTVKLALQAIDCPKCDLPFIGKIG</sequence>
<feature type="transmembrane region" description="Helical" evidence="2">
    <location>
        <begin position="6"/>
        <end position="24"/>
    </location>
</feature>
<evidence type="ECO:0000259" key="3">
    <source>
        <dbReference type="Pfam" id="PF01370"/>
    </source>
</evidence>
<dbReference type="PANTHER" id="PTHR11092:SF0">
    <property type="entry name" value="EPIMERASE FAMILY PROTEIN SDR39U1"/>
    <property type="match status" value="1"/>
</dbReference>
<feature type="transmembrane region" description="Helical" evidence="2">
    <location>
        <begin position="138"/>
        <end position="156"/>
    </location>
</feature>
<feature type="transmembrane region" description="Helical" evidence="2">
    <location>
        <begin position="68"/>
        <end position="85"/>
    </location>
</feature>